<dbReference type="GO" id="GO:0016887">
    <property type="term" value="F:ATP hydrolysis activity"/>
    <property type="evidence" value="ECO:0007669"/>
    <property type="project" value="InterPro"/>
</dbReference>
<name>A0A9X1TXB3_9CORY</name>
<reference evidence="6" key="1">
    <citation type="submission" date="2022-01" db="EMBL/GenBank/DDBJ databases">
        <title>Corynebacterium sp. nov isolated from isolated from the feces of the greater white-fronted geese (Anser albifrons) at Poyang Lake, PR China.</title>
        <authorList>
            <person name="Liu Q."/>
        </authorList>
    </citation>
    <scope>NUCLEOTIDE SEQUENCE</scope>
    <source>
        <strain evidence="6">JCM 32435</strain>
    </source>
</reference>
<evidence type="ECO:0000313" key="6">
    <source>
        <dbReference type="EMBL" id="MCF4005870.1"/>
    </source>
</evidence>
<keyword evidence="4" id="KW-1278">Translocase</keyword>
<evidence type="ECO:0000313" key="7">
    <source>
        <dbReference type="Proteomes" id="UP001139336"/>
    </source>
</evidence>
<dbReference type="InterPro" id="IPR003593">
    <property type="entry name" value="AAA+_ATPase"/>
</dbReference>
<dbReference type="RefSeq" id="WP_236117661.1">
    <property type="nucleotide sequence ID" value="NZ_JAKGSI010000001.1"/>
</dbReference>
<dbReference type="EMBL" id="JAKGSI010000001">
    <property type="protein sequence ID" value="MCF4005870.1"/>
    <property type="molecule type" value="Genomic_DNA"/>
</dbReference>
<dbReference type="GO" id="GO:0005524">
    <property type="term" value="F:ATP binding"/>
    <property type="evidence" value="ECO:0007669"/>
    <property type="project" value="UniProtKB-KW"/>
</dbReference>
<accession>A0A9X1TXB3</accession>
<keyword evidence="3 6" id="KW-0067">ATP-binding</keyword>
<dbReference type="Gene3D" id="3.40.50.300">
    <property type="entry name" value="P-loop containing nucleotide triphosphate hydrolases"/>
    <property type="match status" value="1"/>
</dbReference>
<evidence type="ECO:0000256" key="4">
    <source>
        <dbReference type="ARBA" id="ARBA00022967"/>
    </source>
</evidence>
<evidence type="ECO:0000256" key="2">
    <source>
        <dbReference type="ARBA" id="ARBA00022741"/>
    </source>
</evidence>
<dbReference type="PROSITE" id="PS50893">
    <property type="entry name" value="ABC_TRANSPORTER_2"/>
    <property type="match status" value="1"/>
</dbReference>
<feature type="domain" description="ABC transporter" evidence="5">
    <location>
        <begin position="4"/>
        <end position="234"/>
    </location>
</feature>
<evidence type="ECO:0000256" key="1">
    <source>
        <dbReference type="ARBA" id="ARBA00022448"/>
    </source>
</evidence>
<dbReference type="PANTHER" id="PTHR42794:SF1">
    <property type="entry name" value="HEMIN IMPORT ATP-BINDING PROTEIN HMUV"/>
    <property type="match status" value="1"/>
</dbReference>
<dbReference type="AlphaFoldDB" id="A0A9X1TXB3"/>
<dbReference type="Proteomes" id="UP001139336">
    <property type="component" value="Unassembled WGS sequence"/>
</dbReference>
<dbReference type="SUPFAM" id="SSF52540">
    <property type="entry name" value="P-loop containing nucleoside triphosphate hydrolases"/>
    <property type="match status" value="1"/>
</dbReference>
<sequence>MVALEIDHLSVGYGRRLILPSLSLPTLHGGRLVGLLGPNASGKSTFLKAVAGVKRPRSGRISVREGEQELSGTVLRRALGYVPQEIPDATALSAFEATLMAARRSSTEDPEVRTAQILHQVGLADVAERHLHEISGGQRQMVAAAQMLVGTPRLMLLDEPTSALDLHRQLFLLDTVRERVREEEALAIVALHDVNLATRYCDEIIVFRRGECVASGSPASTITPELLREVYQVEADVLQHEGAPVVLPRPSAGRAPSE</sequence>
<dbReference type="PANTHER" id="PTHR42794">
    <property type="entry name" value="HEMIN IMPORT ATP-BINDING PROTEIN HMUV"/>
    <property type="match status" value="1"/>
</dbReference>
<dbReference type="CDD" id="cd03214">
    <property type="entry name" value="ABC_Iron-Siderophores_B12_Hemin"/>
    <property type="match status" value="1"/>
</dbReference>
<dbReference type="SMART" id="SM00382">
    <property type="entry name" value="AAA"/>
    <property type="match status" value="1"/>
</dbReference>
<evidence type="ECO:0000256" key="3">
    <source>
        <dbReference type="ARBA" id="ARBA00022840"/>
    </source>
</evidence>
<protein>
    <submittedName>
        <fullName evidence="6">ABC transporter ATP-binding protein</fullName>
    </submittedName>
</protein>
<proteinExistence type="predicted"/>
<dbReference type="InterPro" id="IPR027417">
    <property type="entry name" value="P-loop_NTPase"/>
</dbReference>
<comment type="caution">
    <text evidence="6">The sequence shown here is derived from an EMBL/GenBank/DDBJ whole genome shotgun (WGS) entry which is preliminary data.</text>
</comment>
<organism evidence="6 7">
    <name type="scientific">Corynebacterium uropygiale</name>
    <dbReference type="NCBI Taxonomy" id="1775911"/>
    <lineage>
        <taxon>Bacteria</taxon>
        <taxon>Bacillati</taxon>
        <taxon>Actinomycetota</taxon>
        <taxon>Actinomycetes</taxon>
        <taxon>Mycobacteriales</taxon>
        <taxon>Corynebacteriaceae</taxon>
        <taxon>Corynebacterium</taxon>
    </lineage>
</organism>
<dbReference type="Pfam" id="PF00005">
    <property type="entry name" value="ABC_tran"/>
    <property type="match status" value="1"/>
</dbReference>
<keyword evidence="1" id="KW-0813">Transport</keyword>
<evidence type="ECO:0000259" key="5">
    <source>
        <dbReference type="PROSITE" id="PS50893"/>
    </source>
</evidence>
<keyword evidence="2" id="KW-0547">Nucleotide-binding</keyword>
<dbReference type="InterPro" id="IPR003439">
    <property type="entry name" value="ABC_transporter-like_ATP-bd"/>
</dbReference>
<gene>
    <name evidence="6" type="ORF">L1O03_01605</name>
</gene>
<keyword evidence="7" id="KW-1185">Reference proteome</keyword>